<dbReference type="EMBL" id="BK014755">
    <property type="protein sequence ID" value="DAD74218.1"/>
    <property type="molecule type" value="Genomic_DNA"/>
</dbReference>
<protein>
    <submittedName>
        <fullName evidence="1">Head protein</fullName>
    </submittedName>
</protein>
<organism evidence="1">
    <name type="scientific">Podoviridae sp. ctx9R1</name>
    <dbReference type="NCBI Taxonomy" id="2826589"/>
    <lineage>
        <taxon>Viruses</taxon>
        <taxon>Duplodnaviria</taxon>
        <taxon>Heunggongvirae</taxon>
        <taxon>Uroviricota</taxon>
        <taxon>Caudoviricetes</taxon>
    </lineage>
</organism>
<sequence length="469" mass="52420">MARIIAKTKLDARSIDILNVIRNNASYAYQKDVPKIEKEQDIPKVGEILFGNPTHSNEFINALINRIALVRMQSATFNNPYKHLKKGYLEFGETVEDIFVGIIKAVKYDAEKGASREFKRTLPNVQSVFHMTNWRVMYPITIEKQALKRAFTSADGVTNLITSIIDQVYQSAEYDEYLLFKYLLIKAISHGKVYPQPIDTTNMNSVAVAFRGKSNLLPIDMTGRFNEAHVQNNTPIDKQCIFMDADFNAKFDVEVLASAFNMNKADFIGRLHLIDDFSSFDNERFEAIREESTGLEEVTPDELALMQNVKGVLLDEEWFQVYDNLLEFDETRVGSGLYWNYWLHCWKTISYSPFANAIVFVDSSATIAMPTSITVEITGKDISEVGTIFTLNVKGDTTTLAPNSVNFVQTEALTTEGIAVQKYGAIVIPSTKSATEITLVADLDGTTYTGATTITGASDVGETVVLNKG</sequence>
<evidence type="ECO:0000313" key="1">
    <source>
        <dbReference type="EMBL" id="DAD74218.1"/>
    </source>
</evidence>
<name>A0A8S5LWD0_9CAUD</name>
<accession>A0A8S5LWD0</accession>
<reference evidence="1" key="1">
    <citation type="journal article" date="2021" name="Proc. Natl. Acad. Sci. U.S.A.">
        <title>A Catalog of Tens of Thousands of Viruses from Human Metagenomes Reveals Hidden Associations with Chronic Diseases.</title>
        <authorList>
            <person name="Tisza M.J."/>
            <person name="Buck C.B."/>
        </authorList>
    </citation>
    <scope>NUCLEOTIDE SEQUENCE</scope>
    <source>
        <strain evidence="1">Ctx9R1</strain>
    </source>
</reference>
<dbReference type="Pfam" id="PF25622">
    <property type="entry name" value="Phi29_MCP"/>
    <property type="match status" value="1"/>
</dbReference>
<proteinExistence type="predicted"/>